<evidence type="ECO:0000313" key="2">
    <source>
        <dbReference type="Proteomes" id="UP000729402"/>
    </source>
</evidence>
<proteinExistence type="predicted"/>
<protein>
    <submittedName>
        <fullName evidence="1">Uncharacterized protein</fullName>
    </submittedName>
</protein>
<reference evidence="1" key="2">
    <citation type="submission" date="2021-02" db="EMBL/GenBank/DDBJ databases">
        <authorList>
            <person name="Kimball J.A."/>
            <person name="Haas M.W."/>
            <person name="Macchietto M."/>
            <person name="Kono T."/>
            <person name="Duquette J."/>
            <person name="Shao M."/>
        </authorList>
    </citation>
    <scope>NUCLEOTIDE SEQUENCE</scope>
    <source>
        <tissue evidence="1">Fresh leaf tissue</tissue>
    </source>
</reference>
<dbReference type="Proteomes" id="UP000729402">
    <property type="component" value="Unassembled WGS sequence"/>
</dbReference>
<reference evidence="1" key="1">
    <citation type="journal article" date="2021" name="bioRxiv">
        <title>Whole Genome Assembly and Annotation of Northern Wild Rice, Zizania palustris L., Supports a Whole Genome Duplication in the Zizania Genus.</title>
        <authorList>
            <person name="Haas M."/>
            <person name="Kono T."/>
            <person name="Macchietto M."/>
            <person name="Millas R."/>
            <person name="McGilp L."/>
            <person name="Shao M."/>
            <person name="Duquette J."/>
            <person name="Hirsch C.N."/>
            <person name="Kimball J."/>
        </authorList>
    </citation>
    <scope>NUCLEOTIDE SEQUENCE</scope>
    <source>
        <tissue evidence="1">Fresh leaf tissue</tissue>
    </source>
</reference>
<accession>A0A8J5SK38</accession>
<keyword evidence="2" id="KW-1185">Reference proteome</keyword>
<gene>
    <name evidence="1" type="ORF">GUJ93_ZPchr0004g38599</name>
</gene>
<organism evidence="1 2">
    <name type="scientific">Zizania palustris</name>
    <name type="common">Northern wild rice</name>
    <dbReference type="NCBI Taxonomy" id="103762"/>
    <lineage>
        <taxon>Eukaryota</taxon>
        <taxon>Viridiplantae</taxon>
        <taxon>Streptophyta</taxon>
        <taxon>Embryophyta</taxon>
        <taxon>Tracheophyta</taxon>
        <taxon>Spermatophyta</taxon>
        <taxon>Magnoliopsida</taxon>
        <taxon>Liliopsida</taxon>
        <taxon>Poales</taxon>
        <taxon>Poaceae</taxon>
        <taxon>BOP clade</taxon>
        <taxon>Oryzoideae</taxon>
        <taxon>Oryzeae</taxon>
        <taxon>Zizaniinae</taxon>
        <taxon>Zizania</taxon>
    </lineage>
</organism>
<name>A0A8J5SK38_ZIZPA</name>
<evidence type="ECO:0000313" key="1">
    <source>
        <dbReference type="EMBL" id="KAG8065647.1"/>
    </source>
</evidence>
<dbReference type="EMBL" id="JAAALK010000285">
    <property type="protein sequence ID" value="KAG8065647.1"/>
    <property type="molecule type" value="Genomic_DNA"/>
</dbReference>
<dbReference type="AlphaFoldDB" id="A0A8J5SK38"/>
<comment type="caution">
    <text evidence="1">The sequence shown here is derived from an EMBL/GenBank/DDBJ whole genome shotgun (WGS) entry which is preliminary data.</text>
</comment>
<sequence length="70" mass="7393">MVEMEFALQGKTAFAFAGAALRVWRAGSYMHGPPLVSTWRLFSSLAGPTWIASAGQSVATGHGLCGCGRY</sequence>